<evidence type="ECO:0000256" key="1">
    <source>
        <dbReference type="ARBA" id="ARBA00023015"/>
    </source>
</evidence>
<keyword evidence="3" id="KW-0804">Transcription</keyword>
<dbReference type="EMBL" id="CP011494">
    <property type="protein sequence ID" value="AKO53650.1"/>
    <property type="molecule type" value="Genomic_DNA"/>
</dbReference>
<accession>A0A0H4I7I2</accession>
<dbReference type="STRING" id="330734.ABA45_15470"/>
<dbReference type="SMART" id="SM00345">
    <property type="entry name" value="HTH_GNTR"/>
    <property type="match status" value="1"/>
</dbReference>
<dbReference type="InterPro" id="IPR011663">
    <property type="entry name" value="UTRA"/>
</dbReference>
<evidence type="ECO:0000313" key="4">
    <source>
        <dbReference type="EMBL" id="AKO53650.1"/>
    </source>
</evidence>
<dbReference type="InterPro" id="IPR036388">
    <property type="entry name" value="WH-like_DNA-bd_sf"/>
</dbReference>
<dbReference type="Proteomes" id="UP000036406">
    <property type="component" value="Chromosome"/>
</dbReference>
<dbReference type="InterPro" id="IPR028978">
    <property type="entry name" value="Chorismate_lyase_/UTRA_dom_sf"/>
</dbReference>
<keyword evidence="2" id="KW-0238">DNA-binding</keyword>
<dbReference type="PATRIC" id="fig|330734.3.peg.3255"/>
<name>A0A0H4I7I2_9GAMM</name>
<evidence type="ECO:0000256" key="2">
    <source>
        <dbReference type="ARBA" id="ARBA00023125"/>
    </source>
</evidence>
<dbReference type="CDD" id="cd07377">
    <property type="entry name" value="WHTH_GntR"/>
    <property type="match status" value="1"/>
</dbReference>
<keyword evidence="1" id="KW-0805">Transcription regulation</keyword>
<dbReference type="InterPro" id="IPR000524">
    <property type="entry name" value="Tscrpt_reg_HTH_GntR"/>
</dbReference>
<dbReference type="InterPro" id="IPR050679">
    <property type="entry name" value="Bact_HTH_transcr_reg"/>
</dbReference>
<dbReference type="PRINTS" id="PR00035">
    <property type="entry name" value="HTHGNTR"/>
</dbReference>
<sequence length="250" mass="27760">MENQLSDVNVVPMPLFQQVKESIRRKILDGTYVPHQKLPSERQMIEAFSVSRITVRQALSQLQRDGLIFKINGKGTFVSLAKAQFDVSTLKGFGESAASIGQAAFSKLISITTEVPKDTVASCLKLANGVRATRIQRLRYLNCEPLAFDITYAPTHVSDGFGNADLEQRDLFDVLENECGIAIGSARVNLESMICDSELAGFLNMEPGSAALHIERTILDRSGEPLLYENLFYRGDRFRFGMEIVRAHLG</sequence>
<dbReference type="SMART" id="SM00866">
    <property type="entry name" value="UTRA"/>
    <property type="match status" value="1"/>
</dbReference>
<dbReference type="GO" id="GO:0003700">
    <property type="term" value="F:DNA-binding transcription factor activity"/>
    <property type="evidence" value="ECO:0007669"/>
    <property type="project" value="InterPro"/>
</dbReference>
<dbReference type="Pfam" id="PF07702">
    <property type="entry name" value="UTRA"/>
    <property type="match status" value="1"/>
</dbReference>
<organism evidence="4 5">
    <name type="scientific">Marinobacter psychrophilus</name>
    <dbReference type="NCBI Taxonomy" id="330734"/>
    <lineage>
        <taxon>Bacteria</taxon>
        <taxon>Pseudomonadati</taxon>
        <taxon>Pseudomonadota</taxon>
        <taxon>Gammaproteobacteria</taxon>
        <taxon>Pseudomonadales</taxon>
        <taxon>Marinobacteraceae</taxon>
        <taxon>Marinobacter</taxon>
    </lineage>
</organism>
<dbReference type="Gene3D" id="1.10.10.10">
    <property type="entry name" value="Winged helix-like DNA-binding domain superfamily/Winged helix DNA-binding domain"/>
    <property type="match status" value="1"/>
</dbReference>
<reference evidence="4 5" key="1">
    <citation type="submission" date="2015-05" db="EMBL/GenBank/DDBJ databases">
        <title>Complete genome of Marinobacter psychrophilus strain 20041T isolated from sea-ice of the Canadian Basin.</title>
        <authorList>
            <person name="Song L."/>
            <person name="Ren L."/>
            <person name="Yu Y."/>
            <person name="Wang X."/>
        </authorList>
    </citation>
    <scope>NUCLEOTIDE SEQUENCE [LARGE SCALE GENOMIC DNA]</scope>
    <source>
        <strain evidence="4 5">20041</strain>
    </source>
</reference>
<keyword evidence="5" id="KW-1185">Reference proteome</keyword>
<dbReference type="GO" id="GO:0045892">
    <property type="term" value="P:negative regulation of DNA-templated transcription"/>
    <property type="evidence" value="ECO:0007669"/>
    <property type="project" value="TreeGrafter"/>
</dbReference>
<proteinExistence type="predicted"/>
<dbReference type="RefSeq" id="WP_014872547.1">
    <property type="nucleotide sequence ID" value="NZ_CP011494.1"/>
</dbReference>
<protein>
    <submittedName>
        <fullName evidence="4">Uncharacterized protein</fullName>
    </submittedName>
</protein>
<dbReference type="Gene3D" id="3.40.1410.10">
    <property type="entry name" value="Chorismate lyase-like"/>
    <property type="match status" value="1"/>
</dbReference>
<dbReference type="AlphaFoldDB" id="A0A0H4I7I2"/>
<dbReference type="FunFam" id="1.10.10.10:FF:000079">
    <property type="entry name" value="GntR family transcriptional regulator"/>
    <property type="match status" value="1"/>
</dbReference>
<dbReference type="PANTHER" id="PTHR44846:SF1">
    <property type="entry name" value="MANNOSYL-D-GLYCERATE TRANSPORT_METABOLISM SYSTEM REPRESSOR MNGR-RELATED"/>
    <property type="match status" value="1"/>
</dbReference>
<dbReference type="InterPro" id="IPR036390">
    <property type="entry name" value="WH_DNA-bd_sf"/>
</dbReference>
<gene>
    <name evidence="4" type="ORF">ABA45_15470</name>
</gene>
<evidence type="ECO:0000313" key="5">
    <source>
        <dbReference type="Proteomes" id="UP000036406"/>
    </source>
</evidence>
<dbReference type="SUPFAM" id="SSF46785">
    <property type="entry name" value="Winged helix' DNA-binding domain"/>
    <property type="match status" value="1"/>
</dbReference>
<dbReference type="KEGG" id="mpq:ABA45_15470"/>
<dbReference type="Pfam" id="PF00392">
    <property type="entry name" value="GntR"/>
    <property type="match status" value="1"/>
</dbReference>
<dbReference type="SUPFAM" id="SSF64288">
    <property type="entry name" value="Chorismate lyase-like"/>
    <property type="match status" value="1"/>
</dbReference>
<dbReference type="GO" id="GO:0003677">
    <property type="term" value="F:DNA binding"/>
    <property type="evidence" value="ECO:0007669"/>
    <property type="project" value="UniProtKB-KW"/>
</dbReference>
<dbReference type="PANTHER" id="PTHR44846">
    <property type="entry name" value="MANNOSYL-D-GLYCERATE TRANSPORT/METABOLISM SYSTEM REPRESSOR MNGR-RELATED"/>
    <property type="match status" value="1"/>
</dbReference>
<evidence type="ECO:0000256" key="3">
    <source>
        <dbReference type="ARBA" id="ARBA00023163"/>
    </source>
</evidence>
<dbReference type="PROSITE" id="PS50949">
    <property type="entry name" value="HTH_GNTR"/>
    <property type="match status" value="1"/>
</dbReference>